<dbReference type="Proteomes" id="UP000287651">
    <property type="component" value="Unassembled WGS sequence"/>
</dbReference>
<accession>A0A426XWU8</accession>
<sequence length="130" mass="14487">MSQERPQPSNPVEHLEEEIPTTHHALGLEGRIPLPLHRDENTLVPTPSCYWRLFNDLGFSPPGHGTGHPAVSTEAFSISLAKSKPMLLGLNQKDEEPLSHFVARFTTEIQGFPDTHPSLVMQAFMMVLQP</sequence>
<proteinExistence type="predicted"/>
<reference evidence="1 2" key="1">
    <citation type="journal article" date="2014" name="Agronomy (Basel)">
        <title>A Draft Genome Sequence for Ensete ventricosum, the Drought-Tolerant Tree Against Hunger.</title>
        <authorList>
            <person name="Harrison J."/>
            <person name="Moore K.A."/>
            <person name="Paszkiewicz K."/>
            <person name="Jones T."/>
            <person name="Grant M."/>
            <person name="Ambacheew D."/>
            <person name="Muzemil S."/>
            <person name="Studholme D.J."/>
        </authorList>
    </citation>
    <scope>NUCLEOTIDE SEQUENCE [LARGE SCALE GENOMIC DNA]</scope>
</reference>
<dbReference type="EMBL" id="AMZH03016782">
    <property type="protein sequence ID" value="RRT43975.1"/>
    <property type="molecule type" value="Genomic_DNA"/>
</dbReference>
<dbReference type="AlphaFoldDB" id="A0A426XWU8"/>
<comment type="caution">
    <text evidence="1">The sequence shown here is derived from an EMBL/GenBank/DDBJ whole genome shotgun (WGS) entry which is preliminary data.</text>
</comment>
<name>A0A426XWU8_ENSVE</name>
<protein>
    <recommendedName>
        <fullName evidence="3">Retrotransposon gag domain-containing protein</fullName>
    </recommendedName>
</protein>
<organism evidence="1 2">
    <name type="scientific">Ensete ventricosum</name>
    <name type="common">Abyssinian banana</name>
    <name type="synonym">Musa ensete</name>
    <dbReference type="NCBI Taxonomy" id="4639"/>
    <lineage>
        <taxon>Eukaryota</taxon>
        <taxon>Viridiplantae</taxon>
        <taxon>Streptophyta</taxon>
        <taxon>Embryophyta</taxon>
        <taxon>Tracheophyta</taxon>
        <taxon>Spermatophyta</taxon>
        <taxon>Magnoliopsida</taxon>
        <taxon>Liliopsida</taxon>
        <taxon>Zingiberales</taxon>
        <taxon>Musaceae</taxon>
        <taxon>Ensete</taxon>
    </lineage>
</organism>
<evidence type="ECO:0000313" key="1">
    <source>
        <dbReference type="EMBL" id="RRT43975.1"/>
    </source>
</evidence>
<evidence type="ECO:0008006" key="3">
    <source>
        <dbReference type="Google" id="ProtNLM"/>
    </source>
</evidence>
<gene>
    <name evidence="1" type="ORF">B296_00053304</name>
</gene>
<evidence type="ECO:0000313" key="2">
    <source>
        <dbReference type="Proteomes" id="UP000287651"/>
    </source>
</evidence>